<evidence type="ECO:0000313" key="2">
    <source>
        <dbReference type="Proteomes" id="UP000478183"/>
    </source>
</evidence>
<organism evidence="1 2">
    <name type="scientific">Paracoccus aestuariivivens</name>
    <dbReference type="NCBI Taxonomy" id="1820333"/>
    <lineage>
        <taxon>Bacteria</taxon>
        <taxon>Pseudomonadati</taxon>
        <taxon>Pseudomonadota</taxon>
        <taxon>Alphaproteobacteria</taxon>
        <taxon>Rhodobacterales</taxon>
        <taxon>Paracoccaceae</taxon>
        <taxon>Paracoccus</taxon>
    </lineage>
</organism>
<protein>
    <submittedName>
        <fullName evidence="1">Transporter</fullName>
    </submittedName>
</protein>
<dbReference type="Proteomes" id="UP000478183">
    <property type="component" value="Unassembled WGS sequence"/>
</dbReference>
<dbReference type="InterPro" id="IPR029062">
    <property type="entry name" value="Class_I_gatase-like"/>
</dbReference>
<dbReference type="OrthoDB" id="9792284at2"/>
<comment type="caution">
    <text evidence="1">The sequence shown here is derived from an EMBL/GenBank/DDBJ whole genome shotgun (WGS) entry which is preliminary data.</text>
</comment>
<dbReference type="AlphaFoldDB" id="A0A6L6J8G9"/>
<dbReference type="RefSeq" id="WP_155095732.1">
    <property type="nucleotide sequence ID" value="NZ_WMIE01000006.1"/>
</dbReference>
<dbReference type="Gene3D" id="3.40.50.880">
    <property type="match status" value="1"/>
</dbReference>
<gene>
    <name evidence="1" type="ORF">GL286_11590</name>
</gene>
<sequence length="187" mass="19670">MNEDAAIRFLVLIAESRTSNSPSETDLARIAAPYYAFKDSGAEVVMATLSGGPPQGVEGMRTPAQGDAAVRRFRADRDARDDLADTVAMDAVAVEDFVAAYCVGLSGQLWAQDDHGIASVVQTFLRAAKPVALVPGRHLQIAPEGAGQGLLILGDSACSPLCAARALIDIVADLRRLGRAFSPIYDA</sequence>
<keyword evidence="2" id="KW-1185">Reference proteome</keyword>
<dbReference type="EMBL" id="WMIE01000006">
    <property type="protein sequence ID" value="MTH78372.1"/>
    <property type="molecule type" value="Genomic_DNA"/>
</dbReference>
<reference evidence="1 2" key="1">
    <citation type="submission" date="2019-11" db="EMBL/GenBank/DDBJ databases">
        <authorList>
            <person name="Dong K."/>
        </authorList>
    </citation>
    <scope>NUCLEOTIDE SEQUENCE [LARGE SCALE GENOMIC DNA]</scope>
    <source>
        <strain evidence="1 2">NBRC 111993</strain>
    </source>
</reference>
<dbReference type="SUPFAM" id="SSF52317">
    <property type="entry name" value="Class I glutamine amidotransferase-like"/>
    <property type="match status" value="1"/>
</dbReference>
<proteinExistence type="predicted"/>
<evidence type="ECO:0000313" key="1">
    <source>
        <dbReference type="EMBL" id="MTH78372.1"/>
    </source>
</evidence>
<name>A0A6L6J8G9_9RHOB</name>
<accession>A0A6L6J8G9</accession>